<comment type="caution">
    <text evidence="3">The sequence shown here is derived from an EMBL/GenBank/DDBJ whole genome shotgun (WGS) entry which is preliminary data.</text>
</comment>
<dbReference type="PANTHER" id="PTHR42928:SF5">
    <property type="entry name" value="BLR1237 PROTEIN"/>
    <property type="match status" value="1"/>
</dbReference>
<name>A0ABY0ACF4_9BURK</name>
<keyword evidence="4" id="KW-1185">Reference proteome</keyword>
<dbReference type="EMBL" id="RXFQ01000001">
    <property type="protein sequence ID" value="RSZ44415.1"/>
    <property type="molecule type" value="Genomic_DNA"/>
</dbReference>
<dbReference type="CDD" id="cd13578">
    <property type="entry name" value="PBP2_Bug27"/>
    <property type="match status" value="1"/>
</dbReference>
<feature type="chain" id="PRO_5046248900" evidence="2">
    <location>
        <begin position="31"/>
        <end position="331"/>
    </location>
</feature>
<dbReference type="PIRSF" id="PIRSF017082">
    <property type="entry name" value="YflP"/>
    <property type="match status" value="1"/>
</dbReference>
<dbReference type="RefSeq" id="WP_125964416.1">
    <property type="nucleotide sequence ID" value="NZ_RXFQ01000001.1"/>
</dbReference>
<evidence type="ECO:0000256" key="2">
    <source>
        <dbReference type="SAM" id="SignalP"/>
    </source>
</evidence>
<feature type="signal peptide" evidence="2">
    <location>
        <begin position="1"/>
        <end position="30"/>
    </location>
</feature>
<dbReference type="Gene3D" id="3.40.190.10">
    <property type="entry name" value="Periplasmic binding protein-like II"/>
    <property type="match status" value="1"/>
</dbReference>
<evidence type="ECO:0000256" key="1">
    <source>
        <dbReference type="ARBA" id="ARBA00006987"/>
    </source>
</evidence>
<dbReference type="InterPro" id="IPR042100">
    <property type="entry name" value="Bug_dom1"/>
</dbReference>
<proteinExistence type="inferred from homology"/>
<protein>
    <submittedName>
        <fullName evidence="3">Tripartite tricarboxylate transporter substrate binding protein</fullName>
    </submittedName>
</protein>
<keyword evidence="2" id="KW-0732">Signal</keyword>
<sequence>MKFTRREAAHAAAAIAASSLALLAAGGAMAQVWPARPITIVVSYPAGGDTDAVARIYAEKLSLRVGQPVLVDNRPGASGMIGNAWVAKAAPDGYTLLFTPSTFPIAQHVLKAGPGVAHDVVKDFTPIVKTGNIPLLLVTAPSTGIKNVAQLVADARAGKALSYGTPGAGSPMHIAGELFNKDAGTQIAHAPYRGVAPVVNDALGGHVGVGWITPGAVAGHIASGKLVALAVAERQRTKLMPGVPTLIELGYKDVDVSAWMGLLGPKGMPAELVQALNRHFNEVLKMPDVQARMAALGIELIGGAPSVLAQQIADDDQRFGKLVKEFGIRAE</sequence>
<comment type="similarity">
    <text evidence="1">Belongs to the UPF0065 (bug) family.</text>
</comment>
<organism evidence="3 4">
    <name type="scientific">Variovorax beijingensis</name>
    <dbReference type="NCBI Taxonomy" id="2496117"/>
    <lineage>
        <taxon>Bacteria</taxon>
        <taxon>Pseudomonadati</taxon>
        <taxon>Pseudomonadota</taxon>
        <taxon>Betaproteobacteria</taxon>
        <taxon>Burkholderiales</taxon>
        <taxon>Comamonadaceae</taxon>
        <taxon>Variovorax</taxon>
    </lineage>
</organism>
<dbReference type="Proteomes" id="UP000271137">
    <property type="component" value="Unassembled WGS sequence"/>
</dbReference>
<evidence type="ECO:0000313" key="4">
    <source>
        <dbReference type="Proteomes" id="UP000271137"/>
    </source>
</evidence>
<evidence type="ECO:0000313" key="3">
    <source>
        <dbReference type="EMBL" id="RSZ44415.1"/>
    </source>
</evidence>
<dbReference type="SUPFAM" id="SSF53850">
    <property type="entry name" value="Periplasmic binding protein-like II"/>
    <property type="match status" value="1"/>
</dbReference>
<dbReference type="Pfam" id="PF03401">
    <property type="entry name" value="TctC"/>
    <property type="match status" value="1"/>
</dbReference>
<accession>A0ABY0ACF4</accession>
<reference evidence="3 4" key="1">
    <citation type="submission" date="2018-12" db="EMBL/GenBank/DDBJ databases">
        <title>The genome sequences of strain 502.</title>
        <authorList>
            <person name="Gao J."/>
            <person name="Sun J."/>
        </authorList>
    </citation>
    <scope>NUCLEOTIDE SEQUENCE [LARGE SCALE GENOMIC DNA]</scope>
    <source>
        <strain evidence="3 4">502</strain>
    </source>
</reference>
<dbReference type="InterPro" id="IPR005064">
    <property type="entry name" value="BUG"/>
</dbReference>
<gene>
    <name evidence="3" type="ORF">EJO66_00145</name>
</gene>
<dbReference type="PANTHER" id="PTHR42928">
    <property type="entry name" value="TRICARBOXYLATE-BINDING PROTEIN"/>
    <property type="match status" value="1"/>
</dbReference>
<dbReference type="Gene3D" id="3.40.190.150">
    <property type="entry name" value="Bordetella uptake gene, domain 1"/>
    <property type="match status" value="1"/>
</dbReference>